<accession>A0A7G6E5X0</accession>
<dbReference type="InterPro" id="IPR003339">
    <property type="entry name" value="ABC/ECF_trnsptr_transmembrane"/>
</dbReference>
<comment type="subunit">
    <text evidence="9">Forms a stable energy-coupling factor (ECF) transporter complex composed of 2 membrane-embedded substrate-binding proteins (S component), 2 ATP-binding proteins (A component) and 2 transmembrane proteins (T component).</text>
</comment>
<sequence>MLKDITIGQYIPGNSAIHQLDPRTKIITLVLYMVGLFLVNNVTGYAVVTGFTALVILLSGISLKIILKGLKPLLFIIVLTLGLHLFMTSGEIIWQWGFLKITSQGLRQGIFMALRLIFLVTITSLLTLTTTPIALTDGIEKVLKALFIPAAHELAMMMTIALRFIPTLIEETEKIMKAQMARGADFDTGGLLARAKSLIPLLVPLFLSSFRRADELAMAMEARCYRGGENRTRLKQLLMGTRDYFAFGITGLFLAITIVTRYMV</sequence>
<dbReference type="Pfam" id="PF02361">
    <property type="entry name" value="CbiQ"/>
    <property type="match status" value="1"/>
</dbReference>
<keyword evidence="8 9" id="KW-0472">Membrane</keyword>
<dbReference type="RefSeq" id="WP_034424930.1">
    <property type="nucleotide sequence ID" value="NZ_CP045798.1"/>
</dbReference>
<keyword evidence="11" id="KW-1185">Reference proteome</keyword>
<comment type="function">
    <text evidence="9">Transmembrane (T) component of an energy-coupling factor (ECF) ABC-transporter complex. Unlike classic ABC transporters this ECF transporter provides the energy necessary to transport a number of different substrates.</text>
</comment>
<reference evidence="10 11" key="1">
    <citation type="journal article" date="2019" name="Front. Microbiol.">
        <title>Thermoanaerosceptrum fracticalcis gen. nov. sp. nov., a Novel Fumarate-Fermenting Microorganism From a Deep Fractured Carbonate Aquifer of the US Great Basin.</title>
        <authorList>
            <person name="Hamilton-Brehm S.D."/>
            <person name="Stewart L.E."/>
            <person name="Zavarin M."/>
            <person name="Caldwell M."/>
            <person name="Lawson P.A."/>
            <person name="Onstott T.C."/>
            <person name="Grzymski J."/>
            <person name="Neveux I."/>
            <person name="Lollar B.S."/>
            <person name="Russell C.E."/>
            <person name="Moser D.P."/>
        </authorList>
    </citation>
    <scope>NUCLEOTIDE SEQUENCE [LARGE SCALE GENOMIC DNA]</scope>
    <source>
        <strain evidence="10 11">DRI-13</strain>
    </source>
</reference>
<organism evidence="10 11">
    <name type="scientific">Thermanaerosceptrum fracticalcis</name>
    <dbReference type="NCBI Taxonomy" id="1712410"/>
    <lineage>
        <taxon>Bacteria</taxon>
        <taxon>Bacillati</taxon>
        <taxon>Bacillota</taxon>
        <taxon>Clostridia</taxon>
        <taxon>Eubacteriales</taxon>
        <taxon>Peptococcaceae</taxon>
        <taxon>Thermanaerosceptrum</taxon>
    </lineage>
</organism>
<dbReference type="InterPro" id="IPR051611">
    <property type="entry name" value="ECF_transporter_component"/>
</dbReference>
<evidence type="ECO:0000313" key="10">
    <source>
        <dbReference type="EMBL" id="QNB47474.1"/>
    </source>
</evidence>
<feature type="transmembrane region" description="Helical" evidence="9">
    <location>
        <begin position="116"/>
        <end position="135"/>
    </location>
</feature>
<dbReference type="GO" id="GO:0022857">
    <property type="term" value="F:transmembrane transporter activity"/>
    <property type="evidence" value="ECO:0007669"/>
    <property type="project" value="UniProtKB-UniRule"/>
</dbReference>
<comment type="subcellular location">
    <subcellularLocation>
        <location evidence="1 9">Cell membrane</location>
        <topology evidence="1 9">Multi-pass membrane protein</topology>
    </subcellularLocation>
</comment>
<dbReference type="HAMAP" id="MF_01461">
    <property type="entry name" value="EcfT"/>
    <property type="match status" value="1"/>
</dbReference>
<protein>
    <recommendedName>
        <fullName evidence="3 9">Energy-coupling factor transporter transmembrane protein EcfT</fullName>
        <shortName evidence="9">ECF transporter T component EcfT</shortName>
    </recommendedName>
</protein>
<evidence type="ECO:0000313" key="11">
    <source>
        <dbReference type="Proteomes" id="UP000515847"/>
    </source>
</evidence>
<evidence type="ECO:0000256" key="8">
    <source>
        <dbReference type="ARBA" id="ARBA00023136"/>
    </source>
</evidence>
<dbReference type="InterPro" id="IPR024919">
    <property type="entry name" value="EcfT"/>
</dbReference>
<name>A0A7G6E5X0_THEFR</name>
<keyword evidence="6 9" id="KW-0812">Transmembrane</keyword>
<dbReference type="EMBL" id="CP045798">
    <property type="protein sequence ID" value="QNB47474.1"/>
    <property type="molecule type" value="Genomic_DNA"/>
</dbReference>
<dbReference type="AlphaFoldDB" id="A0A7G6E5X0"/>
<dbReference type="PANTHER" id="PTHR34857">
    <property type="entry name" value="SLL0384 PROTEIN"/>
    <property type="match status" value="1"/>
</dbReference>
<dbReference type="OrthoDB" id="8075495at2"/>
<feature type="transmembrane region" description="Helical" evidence="9">
    <location>
        <begin position="147"/>
        <end position="169"/>
    </location>
</feature>
<dbReference type="Proteomes" id="UP000515847">
    <property type="component" value="Chromosome"/>
</dbReference>
<evidence type="ECO:0000256" key="4">
    <source>
        <dbReference type="ARBA" id="ARBA00022448"/>
    </source>
</evidence>
<evidence type="ECO:0000256" key="3">
    <source>
        <dbReference type="ARBA" id="ARBA00014042"/>
    </source>
</evidence>
<evidence type="ECO:0000256" key="2">
    <source>
        <dbReference type="ARBA" id="ARBA00005660"/>
    </source>
</evidence>
<comment type="similarity">
    <text evidence="2 9">Belongs to the energy-coupling factor EcfT family.</text>
</comment>
<keyword evidence="4 9" id="KW-0813">Transport</keyword>
<evidence type="ECO:0000256" key="6">
    <source>
        <dbReference type="ARBA" id="ARBA00022692"/>
    </source>
</evidence>
<gene>
    <name evidence="9" type="primary">ecfT</name>
    <name evidence="10" type="ORF">BR63_14990</name>
</gene>
<dbReference type="PANTHER" id="PTHR34857:SF2">
    <property type="entry name" value="SLL0384 PROTEIN"/>
    <property type="match status" value="1"/>
</dbReference>
<feature type="transmembrane region" description="Helical" evidence="9">
    <location>
        <begin position="244"/>
        <end position="263"/>
    </location>
</feature>
<feature type="transmembrane region" description="Helical" evidence="9">
    <location>
        <begin position="42"/>
        <end position="61"/>
    </location>
</feature>
<proteinExistence type="inferred from homology"/>
<dbReference type="KEGG" id="tfr:BR63_14990"/>
<evidence type="ECO:0000256" key="1">
    <source>
        <dbReference type="ARBA" id="ARBA00004651"/>
    </source>
</evidence>
<keyword evidence="7 9" id="KW-1133">Transmembrane helix</keyword>
<feature type="transmembrane region" description="Helical" evidence="9">
    <location>
        <begin position="73"/>
        <end position="96"/>
    </location>
</feature>
<evidence type="ECO:0000256" key="5">
    <source>
        <dbReference type="ARBA" id="ARBA00022475"/>
    </source>
</evidence>
<dbReference type="GO" id="GO:0005886">
    <property type="term" value="C:plasma membrane"/>
    <property type="evidence" value="ECO:0007669"/>
    <property type="project" value="UniProtKB-SubCell"/>
</dbReference>
<dbReference type="CDD" id="cd16914">
    <property type="entry name" value="EcfT"/>
    <property type="match status" value="1"/>
</dbReference>
<evidence type="ECO:0000256" key="7">
    <source>
        <dbReference type="ARBA" id="ARBA00022989"/>
    </source>
</evidence>
<evidence type="ECO:0000256" key="9">
    <source>
        <dbReference type="HAMAP-Rule" id="MF_01461"/>
    </source>
</evidence>
<keyword evidence="5 9" id="KW-1003">Cell membrane</keyword>